<evidence type="ECO:0000256" key="1">
    <source>
        <dbReference type="ARBA" id="ARBA00004447"/>
    </source>
</evidence>
<evidence type="ECO:0000256" key="5">
    <source>
        <dbReference type="ARBA" id="ARBA00022968"/>
    </source>
</evidence>
<dbReference type="EC" id="2.4.1.-" evidence="10"/>
<evidence type="ECO:0000256" key="2">
    <source>
        <dbReference type="ARBA" id="ARBA00009239"/>
    </source>
</evidence>
<dbReference type="InterPro" id="IPR029044">
    <property type="entry name" value="Nucleotide-diphossugar_trans"/>
</dbReference>
<keyword evidence="9" id="KW-0325">Glycoprotein</keyword>
<keyword evidence="7 10" id="KW-0333">Golgi apparatus</keyword>
<dbReference type="Proteomes" id="UP001152795">
    <property type="component" value="Unassembled WGS sequence"/>
</dbReference>
<dbReference type="GO" id="GO:0032580">
    <property type="term" value="C:Golgi cisterna membrane"/>
    <property type="evidence" value="ECO:0007669"/>
    <property type="project" value="UniProtKB-SubCell"/>
</dbReference>
<organism evidence="11 12">
    <name type="scientific">Paramuricea clavata</name>
    <name type="common">Red gorgonian</name>
    <name type="synonym">Violescent sea-whip</name>
    <dbReference type="NCBI Taxonomy" id="317549"/>
    <lineage>
        <taxon>Eukaryota</taxon>
        <taxon>Metazoa</taxon>
        <taxon>Cnidaria</taxon>
        <taxon>Anthozoa</taxon>
        <taxon>Octocorallia</taxon>
        <taxon>Malacalcyonacea</taxon>
        <taxon>Plexauridae</taxon>
        <taxon>Paramuricea</taxon>
    </lineage>
</organism>
<dbReference type="SUPFAM" id="SSF53448">
    <property type="entry name" value="Nucleotide-diphospho-sugar transferases"/>
    <property type="match status" value="2"/>
</dbReference>
<dbReference type="FunFam" id="3.90.550.50:FF:000004">
    <property type="entry name" value="Hexosyltransferase"/>
    <property type="match status" value="1"/>
</dbReference>
<evidence type="ECO:0000256" key="7">
    <source>
        <dbReference type="ARBA" id="ARBA00023034"/>
    </source>
</evidence>
<reference evidence="11" key="1">
    <citation type="submission" date="2020-04" db="EMBL/GenBank/DDBJ databases">
        <authorList>
            <person name="Alioto T."/>
            <person name="Alioto T."/>
            <person name="Gomez Garrido J."/>
        </authorList>
    </citation>
    <scope>NUCLEOTIDE SEQUENCE</scope>
    <source>
        <strain evidence="11">A484AB</strain>
    </source>
</reference>
<dbReference type="Gene3D" id="3.90.550.10">
    <property type="entry name" value="Spore Coat Polysaccharide Biosynthesis Protein SpsA, Chain A"/>
    <property type="match status" value="1"/>
</dbReference>
<evidence type="ECO:0000256" key="9">
    <source>
        <dbReference type="ARBA" id="ARBA00023180"/>
    </source>
</evidence>
<sequence>MVFGSVLGFILSLFGPHYLPRFLNRNKVCGEQFVGTETRATNVETNKLYGNKLLFIGVMTAAKYLDTRATAVNRTWASDIPGHMEFFVSFDKSKSFDDKRKQMPIRILHGVEDNEYPPQKKVMAMLRYMYENYIDHYEWFMRADDDVYIRTHKLKEFLRSLDSTEDVVVGQGGTGKSDEVNRLGLKKNECYCIGGPGVIMSRNVLKKIAPNMERCLEETASDHEDVELGRCIRKYAGVSCLWAEEAKELFQQVYKEQEKAYHGVLDEAKIDKALTLHPVKDPAYMFRLHYHFMSINLFKLHFRGYKTNGMLSTTKRILSGEINPMSFANRSRKTDFYLRANGSSKLEWEYLTQQKHSKTIQHFDLKNHKSYLMFKNADGMKKALAITMHELNEEHRKTLNRKTKSKITLENINYGYLRVNPKYGAQYQLCLSIKYPHGQLKYPWHPPKPAYHWAHVDQAFSTIQGRIQADMKRITVHFIVPLQEKYEELRRFLASVKEAFLIHSEPIAVLVVYFPESSSPEKHIQHINELKVEFPETKFVWLQIPGEFNRAKALQKGAKHLGNDSLLFFSDIDLVFRREFVYRCRGNTIRGKQVYMPLLFGQYNPDVVYFNKKRTTETNFVYTKPAGRWRIYGYGPVCIYESDVMAVGGLNTNIKGWGKEDTDFASRVVEHGLTIFRAPDQGIVHVFHRHVPCDENLAEDQRYQCKMATLSTYAPKTEAVDYLIAKRYIE</sequence>
<keyword evidence="8" id="KW-0472">Membrane</keyword>
<evidence type="ECO:0000313" key="11">
    <source>
        <dbReference type="EMBL" id="CAB3977762.1"/>
    </source>
</evidence>
<protein>
    <recommendedName>
        <fullName evidence="10">Hexosyltransferase</fullName>
        <ecNumber evidence="10">2.4.1.-</ecNumber>
    </recommendedName>
</protein>
<comment type="caution">
    <text evidence="11">The sequence shown here is derived from an EMBL/GenBank/DDBJ whole genome shotgun (WGS) entry which is preliminary data.</text>
</comment>
<keyword evidence="5 10" id="KW-0735">Signal-anchor</keyword>
<evidence type="ECO:0000256" key="8">
    <source>
        <dbReference type="ARBA" id="ARBA00023136"/>
    </source>
</evidence>
<evidence type="ECO:0000256" key="3">
    <source>
        <dbReference type="ARBA" id="ARBA00022679"/>
    </source>
</evidence>
<dbReference type="EMBL" id="CACRXK020000069">
    <property type="protein sequence ID" value="CAB3977762.1"/>
    <property type="molecule type" value="Genomic_DNA"/>
</dbReference>
<dbReference type="PANTHER" id="PTHR12369">
    <property type="entry name" value="CHONDROITIN SYNTHASE"/>
    <property type="match status" value="1"/>
</dbReference>
<dbReference type="AlphaFoldDB" id="A0A7D9HAI8"/>
<evidence type="ECO:0000256" key="6">
    <source>
        <dbReference type="ARBA" id="ARBA00022989"/>
    </source>
</evidence>
<dbReference type="OrthoDB" id="431432at2759"/>
<comment type="subcellular location">
    <subcellularLocation>
        <location evidence="1 10">Golgi apparatus</location>
        <location evidence="1 10">Golgi stack membrane</location>
        <topology evidence="1 10">Single-pass type II membrane protein</topology>
    </subcellularLocation>
</comment>
<dbReference type="PANTHER" id="PTHR12369:SF11">
    <property type="entry name" value="HEXOSYLTRANSFERASE"/>
    <property type="match status" value="1"/>
</dbReference>
<keyword evidence="4" id="KW-0812">Transmembrane</keyword>
<evidence type="ECO:0000256" key="10">
    <source>
        <dbReference type="RuleBase" id="RU364016"/>
    </source>
</evidence>
<proteinExistence type="inferred from homology"/>
<comment type="similarity">
    <text evidence="2 10">Belongs to the chondroitin N-acetylgalactosaminyltransferase family.</text>
</comment>
<keyword evidence="12" id="KW-1185">Reference proteome</keyword>
<keyword evidence="3 10" id="KW-0808">Transferase</keyword>
<gene>
    <name evidence="11" type="ORF">PACLA_8A019994</name>
</gene>
<dbReference type="GO" id="GO:0047238">
    <property type="term" value="F:glucuronosyl-N-acetylgalactosaminyl-proteoglycan 4-beta-N-acetylgalactosaminyltransferase activity"/>
    <property type="evidence" value="ECO:0007669"/>
    <property type="project" value="TreeGrafter"/>
</dbReference>
<accession>A0A7D9HAI8</accession>
<dbReference type="InterPro" id="IPR051227">
    <property type="entry name" value="CS_glycosyltransferase"/>
</dbReference>
<evidence type="ECO:0000256" key="4">
    <source>
        <dbReference type="ARBA" id="ARBA00022692"/>
    </source>
</evidence>
<dbReference type="InterPro" id="IPR008428">
    <property type="entry name" value="Chond_GalNAc"/>
</dbReference>
<evidence type="ECO:0000313" key="12">
    <source>
        <dbReference type="Proteomes" id="UP001152795"/>
    </source>
</evidence>
<name>A0A7D9HAI8_PARCT</name>
<dbReference type="Gene3D" id="3.90.550.50">
    <property type="match status" value="1"/>
</dbReference>
<keyword evidence="6" id="KW-1133">Transmembrane helix</keyword>
<dbReference type="Pfam" id="PF05679">
    <property type="entry name" value="CHGN"/>
    <property type="match status" value="1"/>
</dbReference>